<dbReference type="EC" id="2.4.1.-" evidence="11"/>
<keyword evidence="5 11" id="KW-0808">Transferase</keyword>
<dbReference type="InterPro" id="IPR038577">
    <property type="entry name" value="GT10-like_C_sf"/>
</dbReference>
<reference evidence="14" key="1">
    <citation type="journal article" date="2020" name="Nat. Ecol. Evol.">
        <title>Deeply conserved synteny resolves early events in vertebrate evolution.</title>
        <authorList>
            <person name="Simakov O."/>
            <person name="Marletaz F."/>
            <person name="Yue J.X."/>
            <person name="O'Connell B."/>
            <person name="Jenkins J."/>
            <person name="Brandt A."/>
            <person name="Calef R."/>
            <person name="Tung C.H."/>
            <person name="Huang T.K."/>
            <person name="Schmutz J."/>
            <person name="Satoh N."/>
            <person name="Yu J.K."/>
            <person name="Putnam N.H."/>
            <person name="Green R.E."/>
            <person name="Rokhsar D.S."/>
        </authorList>
    </citation>
    <scope>NUCLEOTIDE SEQUENCE [LARGE SCALE GENOMIC DNA]</scope>
    <source>
        <strain evidence="14">S238N-H82</strain>
    </source>
</reference>
<dbReference type="Gene3D" id="3.40.50.11660">
    <property type="entry name" value="Glycosyl transferase family 10, C-terminal domain"/>
    <property type="match status" value="1"/>
</dbReference>
<keyword evidence="8" id="KW-1133">Transmembrane helix</keyword>
<feature type="domain" description="Fucosyltransferase N-terminal" evidence="13">
    <location>
        <begin position="89"/>
        <end position="194"/>
    </location>
</feature>
<dbReference type="FunFam" id="3.40.50.11660:FF:000004">
    <property type="entry name" value="Glycoprotein 3-alpha-L-fucosyltransferase A"/>
    <property type="match status" value="1"/>
</dbReference>
<evidence type="ECO:0000256" key="5">
    <source>
        <dbReference type="ARBA" id="ARBA00022679"/>
    </source>
</evidence>
<evidence type="ECO:0000313" key="15">
    <source>
        <dbReference type="RefSeq" id="XP_035697428.1"/>
    </source>
</evidence>
<evidence type="ECO:0000256" key="10">
    <source>
        <dbReference type="ARBA" id="ARBA00023180"/>
    </source>
</evidence>
<evidence type="ECO:0000256" key="2">
    <source>
        <dbReference type="ARBA" id="ARBA00004922"/>
    </source>
</evidence>
<evidence type="ECO:0000256" key="11">
    <source>
        <dbReference type="RuleBase" id="RU003832"/>
    </source>
</evidence>
<evidence type="ECO:0000256" key="7">
    <source>
        <dbReference type="ARBA" id="ARBA00022968"/>
    </source>
</evidence>
<dbReference type="PANTHER" id="PTHR11929">
    <property type="entry name" value="ALPHA- 1,3 -FUCOSYLTRANSFERASE"/>
    <property type="match status" value="1"/>
</dbReference>
<protein>
    <recommendedName>
        <fullName evidence="11">Fucosyltransferase</fullName>
        <ecNumber evidence="11">2.4.1.-</ecNumber>
    </recommendedName>
</protein>
<dbReference type="KEGG" id="bfo:118430575"/>
<comment type="subcellular location">
    <subcellularLocation>
        <location evidence="11">Golgi apparatus</location>
        <location evidence="11">Golgi stack membrane</location>
        <topology evidence="11">Single-pass type II membrane protein</topology>
    </subcellularLocation>
    <subcellularLocation>
        <location evidence="1">Membrane</location>
        <topology evidence="1">Single-pass membrane protein</topology>
    </subcellularLocation>
</comment>
<keyword evidence="6 11" id="KW-0812">Transmembrane</keyword>
<organism evidence="14 15">
    <name type="scientific">Branchiostoma floridae</name>
    <name type="common">Florida lancelet</name>
    <name type="synonym">Amphioxus</name>
    <dbReference type="NCBI Taxonomy" id="7739"/>
    <lineage>
        <taxon>Eukaryota</taxon>
        <taxon>Metazoa</taxon>
        <taxon>Chordata</taxon>
        <taxon>Cephalochordata</taxon>
        <taxon>Leptocardii</taxon>
        <taxon>Amphioxiformes</taxon>
        <taxon>Branchiostomatidae</taxon>
        <taxon>Branchiostoma</taxon>
    </lineage>
</organism>
<feature type="domain" description="Fucosyltransferase C-terminal" evidence="12">
    <location>
        <begin position="215"/>
        <end position="392"/>
    </location>
</feature>
<keyword evidence="7" id="KW-0735">Signal-anchor</keyword>
<evidence type="ECO:0000256" key="6">
    <source>
        <dbReference type="ARBA" id="ARBA00022692"/>
    </source>
</evidence>
<dbReference type="OrthoDB" id="427096at2759"/>
<keyword evidence="4 11" id="KW-0328">Glycosyltransferase</keyword>
<evidence type="ECO:0000256" key="8">
    <source>
        <dbReference type="ARBA" id="ARBA00022989"/>
    </source>
</evidence>
<evidence type="ECO:0000256" key="9">
    <source>
        <dbReference type="ARBA" id="ARBA00023136"/>
    </source>
</evidence>
<dbReference type="GO" id="GO:0046920">
    <property type="term" value="F:alpha-(1-&gt;3)-fucosyltransferase activity"/>
    <property type="evidence" value="ECO:0000318"/>
    <property type="project" value="GO_Central"/>
</dbReference>
<dbReference type="RefSeq" id="XP_035697428.1">
    <property type="nucleotide sequence ID" value="XM_035841535.1"/>
</dbReference>
<keyword evidence="11" id="KW-0333">Golgi apparatus</keyword>
<evidence type="ECO:0000256" key="3">
    <source>
        <dbReference type="ARBA" id="ARBA00008919"/>
    </source>
</evidence>
<dbReference type="Proteomes" id="UP000001554">
    <property type="component" value="Chromosome 1"/>
</dbReference>
<evidence type="ECO:0000259" key="12">
    <source>
        <dbReference type="Pfam" id="PF00852"/>
    </source>
</evidence>
<evidence type="ECO:0000313" key="14">
    <source>
        <dbReference type="Proteomes" id="UP000001554"/>
    </source>
</evidence>
<dbReference type="Pfam" id="PF17039">
    <property type="entry name" value="Glyco_tran_10_N"/>
    <property type="match status" value="1"/>
</dbReference>
<accession>A0A9J7MAJ1</accession>
<dbReference type="GeneID" id="118430575"/>
<gene>
    <name evidence="15" type="primary">LOC118430575</name>
</gene>
<dbReference type="AlphaFoldDB" id="A0A9J7MAJ1"/>
<dbReference type="OMA" id="GYTALFM"/>
<proteinExistence type="inferred from homology"/>
<dbReference type="InterPro" id="IPR055270">
    <property type="entry name" value="Glyco_tran_10_C"/>
</dbReference>
<keyword evidence="9" id="KW-0472">Membrane</keyword>
<evidence type="ECO:0000256" key="1">
    <source>
        <dbReference type="ARBA" id="ARBA00004167"/>
    </source>
</evidence>
<sequence>MKMVAHKAIIMVILSAFVISAVILYEQMSDQQLQMPRLSPLFQLEASKTHDNCLSTNQCQGTKRGLPSQFYKTWRDNTPFASNDKIHIKKIVLWTTIFGKNLLERMSCKSTKTCIFTDDRSQVESADAVVFHFWDTPMVYNKSFMPSVRPPHQFWVWYAKECPENNRYVDLASYSGIYNWTMTYRNDSDVKIPLGSLDRLYKQLQRTTLKRNSTGKTGLVTWFVSKCYKYFPRHIYAIELAKHLTIDVYGKCGKQVCEYLDMQCRFDVIQQYKFYLAFESYRCKEYITEKFWHNALDQGVVPIVLGAPKTDYEKFAPPNSFIHVEDFESPEALARYIKLLDKDDDKYSQYLKWRTNPPKNIPQIITGGCGICARLHEVDHTERKVYTDLEKWWKGENYEFCKPLVLTDNIWNKKDFVYYG</sequence>
<dbReference type="InterPro" id="IPR031481">
    <property type="entry name" value="Glyco_tran_10_N"/>
</dbReference>
<dbReference type="GO" id="GO:0032580">
    <property type="term" value="C:Golgi cisterna membrane"/>
    <property type="evidence" value="ECO:0007669"/>
    <property type="project" value="UniProtKB-SubCell"/>
</dbReference>
<reference evidence="15" key="2">
    <citation type="submission" date="2025-08" db="UniProtKB">
        <authorList>
            <consortium name="RefSeq"/>
        </authorList>
    </citation>
    <scope>IDENTIFICATION</scope>
    <source>
        <strain evidence="15">S238N-H82</strain>
        <tissue evidence="15">Testes</tissue>
    </source>
</reference>
<dbReference type="PANTHER" id="PTHR11929:SF145">
    <property type="entry name" value="ALPHA-(1,3)-FUCOSYLTRANSFERASE FUT-1"/>
    <property type="match status" value="1"/>
</dbReference>
<dbReference type="SUPFAM" id="SSF53756">
    <property type="entry name" value="UDP-Glycosyltransferase/glycogen phosphorylase"/>
    <property type="match status" value="1"/>
</dbReference>
<comment type="similarity">
    <text evidence="3 11">Belongs to the glycosyltransferase 10 family.</text>
</comment>
<dbReference type="InterPro" id="IPR001503">
    <property type="entry name" value="Glyco_trans_10"/>
</dbReference>
<dbReference type="Pfam" id="PF00852">
    <property type="entry name" value="Glyco_transf_10"/>
    <property type="match status" value="1"/>
</dbReference>
<name>A0A9J7MAJ1_BRAFL</name>
<keyword evidence="14" id="KW-1185">Reference proteome</keyword>
<keyword evidence="10" id="KW-0325">Glycoprotein</keyword>
<comment type="pathway">
    <text evidence="2">Protein modification; protein glycosylation.</text>
</comment>
<evidence type="ECO:0000259" key="13">
    <source>
        <dbReference type="Pfam" id="PF17039"/>
    </source>
</evidence>
<evidence type="ECO:0000256" key="4">
    <source>
        <dbReference type="ARBA" id="ARBA00022676"/>
    </source>
</evidence>